<dbReference type="InterPro" id="IPR011335">
    <property type="entry name" value="Restrct_endonuc-II-like"/>
</dbReference>
<evidence type="ECO:0000313" key="2">
    <source>
        <dbReference type="Proteomes" id="UP001500784"/>
    </source>
</evidence>
<accession>A0ABN2PHH7</accession>
<evidence type="ECO:0008006" key="3">
    <source>
        <dbReference type="Google" id="ProtNLM"/>
    </source>
</evidence>
<sequence length="314" mass="34681">MRTPKPLPPSLDGPFLLTEGRALGLSEGRLRASDLRIPSRGIRVPRLSGDDGEVAARARPYLELLPDAVLSHTTAARVHGMPLPASYRHESVLHLARDPAKPAARRRHIRCHRLALRPGDMVSPLPWIRVTSPARTWFDLAGMLSLPALVAAGDWLVSVHGRSFGYPREAVVALDDLRGFVAGLRLIPGIRLARQATELLRAGVDSPQETYLRLMLQKAGLPEFRPSHPLLDEAGRPVVWADLGCPEFRTCVEYDGEHHLTREQQLRDHNRDLLVRELGWHQVKVSGGDMRRGSAWVAAKVARGLKLGGWTPAG</sequence>
<name>A0ABN2PHH7_9MICC</name>
<reference evidence="1 2" key="1">
    <citation type="journal article" date="2019" name="Int. J. Syst. Evol. Microbiol.">
        <title>The Global Catalogue of Microorganisms (GCM) 10K type strain sequencing project: providing services to taxonomists for standard genome sequencing and annotation.</title>
        <authorList>
            <consortium name="The Broad Institute Genomics Platform"/>
            <consortium name="The Broad Institute Genome Sequencing Center for Infectious Disease"/>
            <person name="Wu L."/>
            <person name="Ma J."/>
        </authorList>
    </citation>
    <scope>NUCLEOTIDE SEQUENCE [LARGE SCALE GENOMIC DNA]</scope>
    <source>
        <strain evidence="1 2">JCM 13316</strain>
    </source>
</reference>
<organism evidence="1 2">
    <name type="scientific">Arthrobacter gandavensis</name>
    <dbReference type="NCBI Taxonomy" id="169960"/>
    <lineage>
        <taxon>Bacteria</taxon>
        <taxon>Bacillati</taxon>
        <taxon>Actinomycetota</taxon>
        <taxon>Actinomycetes</taxon>
        <taxon>Micrococcales</taxon>
        <taxon>Micrococcaceae</taxon>
        <taxon>Arthrobacter</taxon>
    </lineage>
</organism>
<dbReference type="RefSeq" id="WP_246167573.1">
    <property type="nucleotide sequence ID" value="NZ_BAAALV010000007.1"/>
</dbReference>
<proteinExistence type="predicted"/>
<dbReference type="SUPFAM" id="SSF52980">
    <property type="entry name" value="Restriction endonuclease-like"/>
    <property type="match status" value="1"/>
</dbReference>
<dbReference type="Proteomes" id="UP001500784">
    <property type="component" value="Unassembled WGS sequence"/>
</dbReference>
<evidence type="ECO:0000313" key="1">
    <source>
        <dbReference type="EMBL" id="GAA1922049.1"/>
    </source>
</evidence>
<protein>
    <recommendedName>
        <fullName evidence="3">DUF559 domain-containing protein</fullName>
    </recommendedName>
</protein>
<keyword evidence="2" id="KW-1185">Reference proteome</keyword>
<dbReference type="Gene3D" id="3.40.960.10">
    <property type="entry name" value="VSR Endonuclease"/>
    <property type="match status" value="1"/>
</dbReference>
<dbReference type="EMBL" id="BAAALV010000007">
    <property type="protein sequence ID" value="GAA1922049.1"/>
    <property type="molecule type" value="Genomic_DNA"/>
</dbReference>
<gene>
    <name evidence="1" type="ORF">GCM10009688_28860</name>
</gene>
<comment type="caution">
    <text evidence="1">The sequence shown here is derived from an EMBL/GenBank/DDBJ whole genome shotgun (WGS) entry which is preliminary data.</text>
</comment>